<dbReference type="PANTHER" id="PTHR43169">
    <property type="entry name" value="EXSB FAMILY PROTEIN"/>
    <property type="match status" value="1"/>
</dbReference>
<dbReference type="eggNOG" id="arCOG00045">
    <property type="taxonomic scope" value="Archaea"/>
</dbReference>
<dbReference type="STRING" id="272844.PAB1127"/>
<dbReference type="Gene3D" id="3.40.50.620">
    <property type="entry name" value="HUPs"/>
    <property type="match status" value="1"/>
</dbReference>
<evidence type="ECO:0000313" key="2">
    <source>
        <dbReference type="EMBL" id="CCE71190.1"/>
    </source>
</evidence>
<evidence type="ECO:0000313" key="3">
    <source>
        <dbReference type="Proteomes" id="UP000000810"/>
    </source>
</evidence>
<dbReference type="InterPro" id="IPR012096">
    <property type="entry name" value="ATPase_PP-loop_MJ1638"/>
</dbReference>
<dbReference type="PATRIC" id="fig|272844.11.peg.1835"/>
<sequence length="242" mass="27910">MLPRARGFVEEFRLKASLRALERVKEFIEPKAYERLRDLVECRLTGKEFERDKINVKIAVAYSGGSDSSATVKILRWAGFDVVPITARLPHISKEKLREETLFVEVPGYLEEMEKLIEKRAPICGRCHSMVMRAVEEKVRELKIRILATGDMLSIGSGSIYEKENLVILNLPAFLSLNKVDLLSILGWEDYEFKYGCPLWREAVKRVPIMKRFAIQRVLRELRTGAINEDIAKKLIFDILRA</sequence>
<dbReference type="PIR" id="A75023">
    <property type="entry name" value="A75023"/>
</dbReference>
<reference evidence="1" key="3">
    <citation type="journal article" date="2001" name="Genome Res.">
        <title>Genome evolution at the genus level: comparison of three complete genomes of hyperthermophilic archaea.</title>
        <authorList>
            <person name="Lecompte O."/>
            <person name="Ripp R."/>
            <person name="Puzos-Barbe V."/>
            <person name="Duprat S."/>
            <person name="Heilig R."/>
            <person name="Dietrich J."/>
            <person name="Thierry J.C."/>
            <person name="Poch O."/>
        </authorList>
    </citation>
    <scope>NUCLEOTIDE SEQUENCE</scope>
    <source>
        <strain evidence="1">Orsay</strain>
    </source>
</reference>
<dbReference type="InterPro" id="IPR052188">
    <property type="entry name" value="Ni-pincer_cofactor_biosynth"/>
</dbReference>
<dbReference type="PIRSF" id="PIRSF006601">
    <property type="entry name" value="ATPase_UCP006601"/>
    <property type="match status" value="1"/>
</dbReference>
<protein>
    <recommendedName>
        <fullName evidence="5">ATPase</fullName>
    </recommendedName>
</protein>
<dbReference type="EMBL" id="AJ248288">
    <property type="protein sequence ID" value="CAB50623.1"/>
    <property type="molecule type" value="Genomic_DNA"/>
</dbReference>
<name>Q9UXY9_PYRAB</name>
<evidence type="ECO:0000313" key="1">
    <source>
        <dbReference type="EMBL" id="CAB50623.1"/>
    </source>
</evidence>
<dbReference type="KEGG" id="pab:PAB1127"/>
<reference evidence="2 4" key="5">
    <citation type="journal article" date="2012" name="Curr. Microbiol.">
        <title>Re-annotation of two hyperthermophilic archaea Pyrococcus abyssi GE5 and Pyrococcus furiosus DSM 3638.</title>
        <authorList>
            <person name="Gao J."/>
            <person name="Wang J."/>
        </authorList>
    </citation>
    <scope>GENOME REANNOTATION</scope>
    <source>
        <strain evidence="2">GE5</strain>
        <strain evidence="4">GE5 / Orsay</strain>
    </source>
</reference>
<reference evidence="1" key="2">
    <citation type="journal article" date="2000" name="J. Mol. Biol.">
        <title>Archaeal homologs of eukaryotic methylation guide small nucleolar RNAs: lessons from the Pyrococcus genomes.</title>
        <authorList>
            <person name="Gaspin C."/>
            <person name="Cavaille J."/>
            <person name="Erauso G."/>
        </authorList>
    </citation>
    <scope>NUCLEOTIDE SEQUENCE</scope>
    <source>
        <strain evidence="1">Orsay</strain>
    </source>
</reference>
<proteinExistence type="predicted"/>
<dbReference type="PANTHER" id="PTHR43169:SF1">
    <property type="entry name" value="ATPASE, PP-LOOP SUPERFAMILY-RELATED"/>
    <property type="match status" value="1"/>
</dbReference>
<dbReference type="EMBL" id="HE613800">
    <property type="protein sequence ID" value="CCE71190.1"/>
    <property type="molecule type" value="Genomic_DNA"/>
</dbReference>
<dbReference type="SUPFAM" id="SSF52402">
    <property type="entry name" value="Adenine nucleotide alpha hydrolases-like"/>
    <property type="match status" value="1"/>
</dbReference>
<dbReference type="InterPro" id="IPR014729">
    <property type="entry name" value="Rossmann-like_a/b/a_fold"/>
</dbReference>
<keyword evidence="3" id="KW-1185">Reference proteome</keyword>
<dbReference type="RefSeq" id="WP_010868836.1">
    <property type="nucleotide sequence ID" value="NC_000868.1"/>
</dbReference>
<gene>
    <name evidence="1" type="ordered locus">PAB1127</name>
</gene>
<reference evidence="1 3" key="4">
    <citation type="journal article" date="2003" name="Mol. Microbiol.">
        <title>An integrated analysis of the genome of the hyperthermophilic archaeon Pyrococcus abyssi.</title>
        <authorList>
            <person name="Cohen G."/>
            <person name="Barbe V."/>
            <person name="Flament D."/>
            <person name="Galperin M."/>
            <person name="Heilig R."/>
            <person name="Ripp R."/>
            <person name="Lecompte O."/>
            <person name="Prieur D."/>
            <person name="Poch O."/>
            <person name="Quellerou J."/>
            <person name="Thierry J.C."/>
            <person name="Van der Oost J."/>
            <person name="Weissenbach J."/>
            <person name="Zivanovic Y."/>
            <person name="Forterre P."/>
        </authorList>
    </citation>
    <scope>NUCLEOTIDE SEQUENCE [LARGE SCALE GENOMIC DNA]</scope>
    <source>
        <strain evidence="3">GE5 / Orsay</strain>
        <strain evidence="1">Orsay</strain>
    </source>
</reference>
<organism evidence="1 3">
    <name type="scientific">Pyrococcus abyssi (strain GE5 / Orsay)</name>
    <dbReference type="NCBI Taxonomy" id="272844"/>
    <lineage>
        <taxon>Archaea</taxon>
        <taxon>Methanobacteriati</taxon>
        <taxon>Methanobacteriota</taxon>
        <taxon>Thermococci</taxon>
        <taxon>Thermococcales</taxon>
        <taxon>Thermococcaceae</taxon>
        <taxon>Pyrococcus</taxon>
    </lineage>
</organism>
<reference evidence="1" key="1">
    <citation type="submission" date="1999-07" db="EMBL/GenBank/DDBJ databases">
        <authorList>
            <person name="Genoscope"/>
        </authorList>
    </citation>
    <scope>NUCLEOTIDE SEQUENCE</scope>
    <source>
        <strain evidence="1">Orsay</strain>
    </source>
</reference>
<dbReference type="OrthoDB" id="85793at2157"/>
<evidence type="ECO:0008006" key="5">
    <source>
        <dbReference type="Google" id="ProtNLM"/>
    </source>
</evidence>
<dbReference type="Proteomes" id="UP000000810">
    <property type="component" value="Chromosome"/>
</dbReference>
<accession>Q9UXY9</accession>
<dbReference type="HOGENOM" id="CLU_077587_0_0_2"/>
<dbReference type="Proteomes" id="UP000009139">
    <property type="component" value="Chromosome"/>
</dbReference>
<evidence type="ECO:0000313" key="4">
    <source>
        <dbReference type="Proteomes" id="UP000009139"/>
    </source>
</evidence>
<dbReference type="AlphaFoldDB" id="Q9UXY9"/>